<evidence type="ECO:0000256" key="3">
    <source>
        <dbReference type="ARBA" id="ARBA00016774"/>
    </source>
</evidence>
<dbReference type="Pfam" id="PF00756">
    <property type="entry name" value="Esterase"/>
    <property type="match status" value="1"/>
</dbReference>
<comment type="function">
    <text evidence="7">Serine hydrolase involved in the detoxification of formaldehyde.</text>
</comment>
<dbReference type="InterPro" id="IPR029058">
    <property type="entry name" value="AB_hydrolase_fold"/>
</dbReference>
<dbReference type="PANTHER" id="PTHR10061:SF0">
    <property type="entry name" value="S-FORMYLGLUTATHIONE HYDROLASE"/>
    <property type="match status" value="1"/>
</dbReference>
<accession>A0A9P8A055</accession>
<dbReference type="GO" id="GO:0018738">
    <property type="term" value="F:S-formylglutathione hydrolase activity"/>
    <property type="evidence" value="ECO:0007669"/>
    <property type="project" value="UniProtKB-EC"/>
</dbReference>
<dbReference type="GO" id="GO:0005829">
    <property type="term" value="C:cytosol"/>
    <property type="evidence" value="ECO:0007669"/>
    <property type="project" value="TreeGrafter"/>
</dbReference>
<evidence type="ECO:0000256" key="6">
    <source>
        <dbReference type="PIRSR" id="PIRSR614186-1"/>
    </source>
</evidence>
<proteinExistence type="inferred from homology"/>
<dbReference type="GO" id="GO:0052689">
    <property type="term" value="F:carboxylic ester hydrolase activity"/>
    <property type="evidence" value="ECO:0007669"/>
    <property type="project" value="UniProtKB-KW"/>
</dbReference>
<evidence type="ECO:0000256" key="7">
    <source>
        <dbReference type="RuleBase" id="RU363068"/>
    </source>
</evidence>
<comment type="caution">
    <text evidence="8">The sequence shown here is derived from an EMBL/GenBank/DDBJ whole genome shotgun (WGS) entry which is preliminary data.</text>
</comment>
<keyword evidence="4 7" id="KW-0719">Serine esterase</keyword>
<dbReference type="EC" id="3.1.2.12" evidence="2 7"/>
<dbReference type="Proteomes" id="UP000717515">
    <property type="component" value="Unassembled WGS sequence"/>
</dbReference>
<sequence length="310" mass="34455">MALTLVSTCKHFGGSLSKYTHPSATNQCTMTFNVFLPKAAVENNTKVPVLYCLGGLTSNEDNFSIKAGAAARASQYGLALVFPDSSPRNVIQPFSHLFCDVGFAEAGADPNVGYSAGFYLNATQAPWNKNWNMYDYIVKELPQVLASNLPIDISRSSITGHSMGGHGAMTIFLKNQSAYKSLSAFSPILHPSISHWGLAAFPKYLGEDRTVWKEHDTIELLKRYSTEKNLRQDFKVLIDQGTGDQFLQEPDRLNTSDLIALIKEQGLEHLFEIRYQDGYDHGYFFISTFVNDHIDHHAKALGLALHEVSR</sequence>
<reference evidence="8" key="1">
    <citation type="submission" date="2021-07" db="EMBL/GenBank/DDBJ databases">
        <title>Draft genome of Mortierella alpina, strain LL118, isolated from an aspen leaf litter sample.</title>
        <authorList>
            <person name="Yang S."/>
            <person name="Vinatzer B.A."/>
        </authorList>
    </citation>
    <scope>NUCLEOTIDE SEQUENCE</scope>
    <source>
        <strain evidence="8">LL118</strain>
    </source>
</reference>
<feature type="active site" description="Charge relay system" evidence="6">
    <location>
        <position position="162"/>
    </location>
</feature>
<dbReference type="AlphaFoldDB" id="A0A9P8A055"/>
<dbReference type="InterPro" id="IPR014186">
    <property type="entry name" value="S-formylglutathione_hydrol"/>
</dbReference>
<gene>
    <name evidence="8" type="ORF">KVV02_001968</name>
</gene>
<dbReference type="SUPFAM" id="SSF53474">
    <property type="entry name" value="alpha/beta-Hydrolases"/>
    <property type="match status" value="1"/>
</dbReference>
<evidence type="ECO:0000313" key="8">
    <source>
        <dbReference type="EMBL" id="KAG9322228.1"/>
    </source>
</evidence>
<organism evidence="8 9">
    <name type="scientific">Mortierella alpina</name>
    <name type="common">Oleaginous fungus</name>
    <name type="synonym">Mortierella renispora</name>
    <dbReference type="NCBI Taxonomy" id="64518"/>
    <lineage>
        <taxon>Eukaryota</taxon>
        <taxon>Fungi</taxon>
        <taxon>Fungi incertae sedis</taxon>
        <taxon>Mucoromycota</taxon>
        <taxon>Mortierellomycotina</taxon>
        <taxon>Mortierellomycetes</taxon>
        <taxon>Mortierellales</taxon>
        <taxon>Mortierellaceae</taxon>
        <taxon>Mortierella</taxon>
    </lineage>
</organism>
<dbReference type="Gene3D" id="3.40.50.1820">
    <property type="entry name" value="alpha/beta hydrolase"/>
    <property type="match status" value="1"/>
</dbReference>
<dbReference type="NCBIfam" id="TIGR02821">
    <property type="entry name" value="fghA_ester_D"/>
    <property type="match status" value="1"/>
</dbReference>
<dbReference type="PANTHER" id="PTHR10061">
    <property type="entry name" value="S-FORMYLGLUTATHIONE HYDROLASE"/>
    <property type="match status" value="1"/>
</dbReference>
<keyword evidence="5 7" id="KW-0378">Hydrolase</keyword>
<evidence type="ECO:0000256" key="2">
    <source>
        <dbReference type="ARBA" id="ARBA00012479"/>
    </source>
</evidence>
<keyword evidence="7" id="KW-0963">Cytoplasm</keyword>
<feature type="active site" description="Charge relay system" evidence="6">
    <location>
        <position position="244"/>
    </location>
</feature>
<protein>
    <recommendedName>
        <fullName evidence="3 7">S-formylglutathione hydrolase</fullName>
        <ecNumber evidence="2 7">3.1.2.12</ecNumber>
    </recommendedName>
</protein>
<evidence type="ECO:0000256" key="1">
    <source>
        <dbReference type="ARBA" id="ARBA00005622"/>
    </source>
</evidence>
<dbReference type="InterPro" id="IPR000801">
    <property type="entry name" value="Esterase-like"/>
</dbReference>
<evidence type="ECO:0000256" key="4">
    <source>
        <dbReference type="ARBA" id="ARBA00022487"/>
    </source>
</evidence>
<name>A0A9P8A055_MORAP</name>
<evidence type="ECO:0000313" key="9">
    <source>
        <dbReference type="Proteomes" id="UP000717515"/>
    </source>
</evidence>
<comment type="similarity">
    <text evidence="1 7">Belongs to the esterase D family.</text>
</comment>
<feature type="active site" description="Charge relay system" evidence="6">
    <location>
        <position position="281"/>
    </location>
</feature>
<dbReference type="GO" id="GO:0046294">
    <property type="term" value="P:formaldehyde catabolic process"/>
    <property type="evidence" value="ECO:0007669"/>
    <property type="project" value="InterPro"/>
</dbReference>
<dbReference type="EMBL" id="JAIFTL010000158">
    <property type="protein sequence ID" value="KAG9322228.1"/>
    <property type="molecule type" value="Genomic_DNA"/>
</dbReference>
<comment type="catalytic activity">
    <reaction evidence="7">
        <text>S-formylglutathione + H2O = formate + glutathione + H(+)</text>
        <dbReference type="Rhea" id="RHEA:14961"/>
        <dbReference type="ChEBI" id="CHEBI:15377"/>
        <dbReference type="ChEBI" id="CHEBI:15378"/>
        <dbReference type="ChEBI" id="CHEBI:15740"/>
        <dbReference type="ChEBI" id="CHEBI:57688"/>
        <dbReference type="ChEBI" id="CHEBI:57925"/>
        <dbReference type="EC" id="3.1.2.12"/>
    </reaction>
</comment>
<evidence type="ECO:0000256" key="5">
    <source>
        <dbReference type="ARBA" id="ARBA00022801"/>
    </source>
</evidence>
<comment type="subcellular location">
    <subcellularLocation>
        <location evidence="7">Cytoplasm</location>
    </subcellularLocation>
</comment>